<proteinExistence type="inferred from homology"/>
<dbReference type="InterPro" id="IPR042099">
    <property type="entry name" value="ANL_N_sf"/>
</dbReference>
<comment type="similarity">
    <text evidence="2">Belongs to the ATP-dependent AMP-binding enzyme family.</text>
</comment>
<dbReference type="Pfam" id="PF13193">
    <property type="entry name" value="AMP-binding_C"/>
    <property type="match status" value="1"/>
</dbReference>
<dbReference type="Pfam" id="PF00501">
    <property type="entry name" value="AMP-binding"/>
    <property type="match status" value="1"/>
</dbReference>
<dbReference type="Gene3D" id="3.40.50.12780">
    <property type="entry name" value="N-terminal domain of ligase-like"/>
    <property type="match status" value="1"/>
</dbReference>
<evidence type="ECO:0000256" key="1">
    <source>
        <dbReference type="ARBA" id="ARBA00004275"/>
    </source>
</evidence>
<dbReference type="GO" id="GO:0046949">
    <property type="term" value="P:fatty-acyl-CoA biosynthetic process"/>
    <property type="evidence" value="ECO:0007669"/>
    <property type="project" value="TreeGrafter"/>
</dbReference>
<dbReference type="CDD" id="cd05911">
    <property type="entry name" value="Firefly_Luc_like"/>
    <property type="match status" value="1"/>
</dbReference>
<dbReference type="InterPro" id="IPR045851">
    <property type="entry name" value="AMP-bd_C_sf"/>
</dbReference>
<name>A0A5N4APD9_PHOPY</name>
<dbReference type="PANTHER" id="PTHR24096:SF422">
    <property type="entry name" value="BCDNA.GH02901"/>
    <property type="match status" value="1"/>
</dbReference>
<dbReference type="FunFam" id="3.30.300.30:FF:000007">
    <property type="entry name" value="4-coumarate--CoA ligase 2"/>
    <property type="match status" value="1"/>
</dbReference>
<feature type="domain" description="AMP-dependent synthetase/ligase" evidence="4">
    <location>
        <begin position="44"/>
        <end position="420"/>
    </location>
</feature>
<dbReference type="EMBL" id="VVIM01000005">
    <property type="protein sequence ID" value="KAB0799184.1"/>
    <property type="molecule type" value="Genomic_DNA"/>
</dbReference>
<evidence type="ECO:0000313" key="7">
    <source>
        <dbReference type="Proteomes" id="UP000327044"/>
    </source>
</evidence>
<keyword evidence="7" id="KW-1185">Reference proteome</keyword>
<dbReference type="InterPro" id="IPR000873">
    <property type="entry name" value="AMP-dep_synth/lig_dom"/>
</dbReference>
<dbReference type="InterPro" id="IPR020845">
    <property type="entry name" value="AMP-binding_CS"/>
</dbReference>
<evidence type="ECO:0000256" key="3">
    <source>
        <dbReference type="ARBA" id="ARBA00023140"/>
    </source>
</evidence>
<dbReference type="PANTHER" id="PTHR24096">
    <property type="entry name" value="LONG-CHAIN-FATTY-ACID--COA LIGASE"/>
    <property type="match status" value="1"/>
</dbReference>
<dbReference type="Gene3D" id="3.30.300.30">
    <property type="match status" value="1"/>
</dbReference>
<dbReference type="PROSITE" id="PS00455">
    <property type="entry name" value="AMP_BINDING"/>
    <property type="match status" value="1"/>
</dbReference>
<evidence type="ECO:0000313" key="6">
    <source>
        <dbReference type="EMBL" id="KAB0799184.1"/>
    </source>
</evidence>
<dbReference type="SUPFAM" id="SSF56801">
    <property type="entry name" value="Acetyl-CoA synthetase-like"/>
    <property type="match status" value="1"/>
</dbReference>
<evidence type="ECO:0000256" key="2">
    <source>
        <dbReference type="ARBA" id="ARBA00006432"/>
    </source>
</evidence>
<dbReference type="GO" id="GO:0004467">
    <property type="term" value="F:long-chain fatty acid-CoA ligase activity"/>
    <property type="evidence" value="ECO:0007669"/>
    <property type="project" value="TreeGrafter"/>
</dbReference>
<dbReference type="InterPro" id="IPR025110">
    <property type="entry name" value="AMP-bd_C"/>
</dbReference>
<dbReference type="GO" id="GO:0005777">
    <property type="term" value="C:peroxisome"/>
    <property type="evidence" value="ECO:0007669"/>
    <property type="project" value="UniProtKB-SubCell"/>
</dbReference>
<evidence type="ECO:0000259" key="4">
    <source>
        <dbReference type="Pfam" id="PF00501"/>
    </source>
</evidence>
<accession>A0A5N4APD9</accession>
<organism evidence="6 7">
    <name type="scientific">Photinus pyralis</name>
    <name type="common">Common eastern firefly</name>
    <name type="synonym">Lampyris pyralis</name>
    <dbReference type="NCBI Taxonomy" id="7054"/>
    <lineage>
        <taxon>Eukaryota</taxon>
        <taxon>Metazoa</taxon>
        <taxon>Ecdysozoa</taxon>
        <taxon>Arthropoda</taxon>
        <taxon>Hexapoda</taxon>
        <taxon>Insecta</taxon>
        <taxon>Pterygota</taxon>
        <taxon>Neoptera</taxon>
        <taxon>Endopterygota</taxon>
        <taxon>Coleoptera</taxon>
        <taxon>Polyphaga</taxon>
        <taxon>Elateriformia</taxon>
        <taxon>Elateroidea</taxon>
        <taxon>Lampyridae</taxon>
        <taxon>Lampyrinae</taxon>
        <taxon>Photinus</taxon>
    </lineage>
</organism>
<keyword evidence="3" id="KW-0576">Peroxisome</keyword>
<dbReference type="Proteomes" id="UP000327044">
    <property type="component" value="Unassembled WGS sequence"/>
</dbReference>
<dbReference type="OrthoDB" id="10253869at2759"/>
<gene>
    <name evidence="6" type="ORF">PPYR_07064</name>
</gene>
<comment type="subcellular location">
    <subcellularLocation>
        <location evidence="1">Peroxisome</location>
    </subcellularLocation>
</comment>
<evidence type="ECO:0008006" key="8">
    <source>
        <dbReference type="Google" id="ProtNLM"/>
    </source>
</evidence>
<dbReference type="InParanoid" id="A0A5N4APD9"/>
<evidence type="ECO:0000259" key="5">
    <source>
        <dbReference type="Pfam" id="PF13193"/>
    </source>
</evidence>
<feature type="domain" description="AMP-binding enzyme C-terminal" evidence="5">
    <location>
        <begin position="471"/>
        <end position="547"/>
    </location>
</feature>
<reference evidence="6 7" key="1">
    <citation type="journal article" date="2018" name="Elife">
        <title>Firefly genomes illuminate parallel origins of bioluminescence in beetles.</title>
        <authorList>
            <person name="Fallon T.R."/>
            <person name="Lower S.E."/>
            <person name="Chang C.H."/>
            <person name="Bessho-Uehara M."/>
            <person name="Martin G.J."/>
            <person name="Bewick A.J."/>
            <person name="Behringer M."/>
            <person name="Debat H.J."/>
            <person name="Wong I."/>
            <person name="Day J.C."/>
            <person name="Suvorov A."/>
            <person name="Silva C.J."/>
            <person name="Stanger-Hall K.F."/>
            <person name="Hall D.W."/>
            <person name="Schmitz R.J."/>
            <person name="Nelson D.R."/>
            <person name="Lewis S.M."/>
            <person name="Shigenobu S."/>
            <person name="Bybee S.M."/>
            <person name="Larracuente A.M."/>
            <person name="Oba Y."/>
            <person name="Weng J.K."/>
        </authorList>
    </citation>
    <scope>NUCLEOTIDE SEQUENCE [LARGE SCALE GENOMIC DNA]</scope>
    <source>
        <strain evidence="6">1611_PpyrPB1</strain>
        <tissue evidence="6">Whole body</tissue>
    </source>
</reference>
<sequence length="556" mass="62334">MFSMSQKVTSRLFLKFRFTLKQKLHSMVPDVVIPNMHLEECIWKNLEKWHNKTALVCAQTNRNYTYLQLHKKSNALASFLCNLDKLKQSDTVAVALPNLPEYAIIVLGVIQAGCKVTTLNPLYTSGEMSYQLIRAEPKVIFATPETYKTVQIALQLSKLHIPTIVVRAKNDSTLPHGAIDFEEITRNHCDANFDLRRSHDDTVLMLFSSGTTGLPKGVEITSRGLVSCLHQLSAPKLDRLSETSESEQEVVPVVIPMFHIYGLVVNLLHGLLKGSKLVIVPKFSSELFVNVLETYKPTVLYVVPPIFHMMLNSNKFNLSHFTKTKSINSAAAPLGATDIMALSEKLQGKVDIFQMYGQTEVCVTHVQSSQIDDHRKPGGIGFLLPSTEAKIMSTTTGNEVAANRVGEMYLRGPQVMKGYYKDKNANDAAFTKDGWFKTGDLGYYDEDGHFFLTDRVKYLIKVNGYQVAPAELEDLIRLHKDVDDVAVIGVPHKKFGEVPKAFVVRRRDSNVSSFAFQEFVKSKVVHYKQLIGGVSFVDSIPKSQVGKVQKNELNKY</sequence>
<dbReference type="AlphaFoldDB" id="A0A5N4APD9"/>
<protein>
    <recommendedName>
        <fullName evidence="8">AMP-dependent synthetase/ligase domain-containing protein</fullName>
    </recommendedName>
</protein>
<comment type="caution">
    <text evidence="6">The sequence shown here is derived from an EMBL/GenBank/DDBJ whole genome shotgun (WGS) entry which is preliminary data.</text>
</comment>